<dbReference type="GO" id="GO:0015109">
    <property type="term" value="F:chromate transmembrane transporter activity"/>
    <property type="evidence" value="ECO:0007669"/>
    <property type="project" value="InterPro"/>
</dbReference>
<dbReference type="EMBL" id="WHNX01000015">
    <property type="protein sequence ID" value="MPW26186.1"/>
    <property type="molecule type" value="Genomic_DNA"/>
</dbReference>
<evidence type="ECO:0000313" key="8">
    <source>
        <dbReference type="EMBL" id="MPW26186.1"/>
    </source>
</evidence>
<evidence type="ECO:0000256" key="4">
    <source>
        <dbReference type="ARBA" id="ARBA00022692"/>
    </source>
</evidence>
<feature type="transmembrane region" description="Helical" evidence="7">
    <location>
        <begin position="93"/>
        <end position="113"/>
    </location>
</feature>
<dbReference type="InterPro" id="IPR052518">
    <property type="entry name" value="CHR_Transporter"/>
</dbReference>
<evidence type="ECO:0000313" key="9">
    <source>
        <dbReference type="Proteomes" id="UP000440004"/>
    </source>
</evidence>
<dbReference type="Pfam" id="PF02417">
    <property type="entry name" value="Chromate_transp"/>
    <property type="match status" value="1"/>
</dbReference>
<keyword evidence="6 7" id="KW-0472">Membrane</keyword>
<dbReference type="InterPro" id="IPR003370">
    <property type="entry name" value="Chromate_transpt"/>
</dbReference>
<accession>A0A6A7K9W7</accession>
<keyword evidence="3" id="KW-1003">Cell membrane</keyword>
<evidence type="ECO:0000256" key="3">
    <source>
        <dbReference type="ARBA" id="ARBA00022475"/>
    </source>
</evidence>
<keyword evidence="5 7" id="KW-1133">Transmembrane helix</keyword>
<feature type="transmembrane region" description="Helical" evidence="7">
    <location>
        <begin position="120"/>
        <end position="153"/>
    </location>
</feature>
<gene>
    <name evidence="8" type="ORF">GC105_10330</name>
</gene>
<comment type="similarity">
    <text evidence="2">Belongs to the chromate ion transporter (CHR) (TC 2.A.51) family.</text>
</comment>
<dbReference type="PANTHER" id="PTHR43663:SF2">
    <property type="entry name" value="CHROMATE TRANSPORT PROTEIN-RELATED"/>
    <property type="match status" value="1"/>
</dbReference>
<keyword evidence="4 7" id="KW-0812">Transmembrane</keyword>
<comment type="subcellular location">
    <subcellularLocation>
        <location evidence="1">Cell membrane</location>
        <topology evidence="1">Multi-pass membrane protein</topology>
    </subcellularLocation>
</comment>
<feature type="transmembrane region" description="Helical" evidence="7">
    <location>
        <begin position="60"/>
        <end position="81"/>
    </location>
</feature>
<evidence type="ECO:0000256" key="7">
    <source>
        <dbReference type="SAM" id="Phobius"/>
    </source>
</evidence>
<keyword evidence="9" id="KW-1185">Reference proteome</keyword>
<feature type="transmembrane region" description="Helical" evidence="7">
    <location>
        <begin position="27"/>
        <end position="48"/>
    </location>
</feature>
<organism evidence="8 9">
    <name type="scientific">Alkalibaculum sporogenes</name>
    <dbReference type="NCBI Taxonomy" id="2655001"/>
    <lineage>
        <taxon>Bacteria</taxon>
        <taxon>Bacillati</taxon>
        <taxon>Bacillota</taxon>
        <taxon>Clostridia</taxon>
        <taxon>Eubacteriales</taxon>
        <taxon>Eubacteriaceae</taxon>
        <taxon>Alkalibaculum</taxon>
    </lineage>
</organism>
<evidence type="ECO:0000256" key="6">
    <source>
        <dbReference type="ARBA" id="ARBA00023136"/>
    </source>
</evidence>
<evidence type="ECO:0000256" key="2">
    <source>
        <dbReference type="ARBA" id="ARBA00005262"/>
    </source>
</evidence>
<dbReference type="GO" id="GO:0005886">
    <property type="term" value="C:plasma membrane"/>
    <property type="evidence" value="ECO:0007669"/>
    <property type="project" value="UniProtKB-SubCell"/>
</dbReference>
<dbReference type="Proteomes" id="UP000440004">
    <property type="component" value="Unassembled WGS sequence"/>
</dbReference>
<evidence type="ECO:0000256" key="5">
    <source>
        <dbReference type="ARBA" id="ARBA00022989"/>
    </source>
</evidence>
<comment type="caution">
    <text evidence="8">The sequence shown here is derived from an EMBL/GenBank/DDBJ whole genome shotgun (WGS) entry which is preliminary data.</text>
</comment>
<dbReference type="AlphaFoldDB" id="A0A6A7K9W7"/>
<dbReference type="PANTHER" id="PTHR43663">
    <property type="entry name" value="CHROMATE TRANSPORT PROTEIN-RELATED"/>
    <property type="match status" value="1"/>
</dbReference>
<protein>
    <submittedName>
        <fullName evidence="8">Chromate transporter</fullName>
    </submittedName>
</protein>
<proteinExistence type="inferred from homology"/>
<sequence length="162" mass="17931">MGGGYAMLPLFETEFVHKKKWFTDEDYMNMITIITSAPGPLAVNSAVYTGYHVAGLLGSIFSVLGVIIPPIVIILCIIPFYTQFRDLEIIDKVFQGIRPAVVGLIIGAVYNMVKKSKIKGYWLIVPIISFCIIVVFNIGPVFVIIALGILGFFKSIIDKEKL</sequence>
<name>A0A6A7K9W7_9FIRM</name>
<reference evidence="8 9" key="1">
    <citation type="submission" date="2019-10" db="EMBL/GenBank/DDBJ databases">
        <title>Alkalibaculum tamaniensis sp.nov., a new alkaliphilic acetogen, isolated on methoxylated aromatics from a mud volcano.</title>
        <authorList>
            <person name="Khomyakova M.A."/>
            <person name="Merkel A.Y."/>
            <person name="Bonch-Osmolovskaya E.A."/>
            <person name="Slobodkin A.I."/>
        </authorList>
    </citation>
    <scope>NUCLEOTIDE SEQUENCE [LARGE SCALE GENOMIC DNA]</scope>
    <source>
        <strain evidence="8 9">M08DMB</strain>
    </source>
</reference>
<evidence type="ECO:0000256" key="1">
    <source>
        <dbReference type="ARBA" id="ARBA00004651"/>
    </source>
</evidence>